<evidence type="ECO:0000256" key="1">
    <source>
        <dbReference type="ARBA" id="ARBA00004141"/>
    </source>
</evidence>
<feature type="transmembrane region" description="Helical" evidence="6">
    <location>
        <begin position="38"/>
        <end position="57"/>
    </location>
</feature>
<feature type="domain" description="Amino acid permease/ SLC12A" evidence="7">
    <location>
        <begin position="35"/>
        <end position="189"/>
    </location>
</feature>
<feature type="transmembrane region" description="Helical" evidence="6">
    <location>
        <begin position="69"/>
        <end position="92"/>
    </location>
</feature>
<keyword evidence="4 6" id="KW-0472">Membrane</keyword>
<dbReference type="Pfam" id="PF00324">
    <property type="entry name" value="AA_permease"/>
    <property type="match status" value="2"/>
</dbReference>
<feature type="domain" description="Amino acid permease/ SLC12A" evidence="7">
    <location>
        <begin position="224"/>
        <end position="421"/>
    </location>
</feature>
<dbReference type="Gene3D" id="1.20.1740.10">
    <property type="entry name" value="Amino acid/polyamine transporter I"/>
    <property type="match status" value="1"/>
</dbReference>
<dbReference type="GO" id="GO:0016020">
    <property type="term" value="C:membrane"/>
    <property type="evidence" value="ECO:0007669"/>
    <property type="project" value="UniProtKB-SubCell"/>
</dbReference>
<sequence>MDELKKEDSHIEETTSPVPDNTHHSSLRRELKNRHTQMIAIAGVIGTGLFVGTAGSLANGGPGGLLLGYLVLSTVCYSVMVCLGELVTYLYYRLAFSEPFELISPRPIPGGQISLASRCVDPALGFAMGWTMWCSGAIGIPSEASAAAILVNFWTTTISNAVWITICLSVIVTINLLGTRAYGESEFWPAYTRTGDRSRRSSGFGPHTFVSTTDVKFNFLIDHDRRGFRYWHTPGAIPQFRGIPGAKGRFLAFWSTLIQASYSFGGTEVVGLAAAETENPRVNIPKAIRGVWVRIIVFYILLARTLIIVFKTWSFDVLILRCGQILGMICPSDNARLTLGTGNAASSAWVIAINIAGIKSLPSIINTCILTSAWSAGCSGLFITSRVLYGLGTNGQAPKIFTKLNRNGTPWVAVIASALVGGRDL</sequence>
<dbReference type="GO" id="GO:0015171">
    <property type="term" value="F:amino acid transmembrane transporter activity"/>
    <property type="evidence" value="ECO:0007669"/>
    <property type="project" value="TreeGrafter"/>
</dbReference>
<evidence type="ECO:0000256" key="3">
    <source>
        <dbReference type="ARBA" id="ARBA00022989"/>
    </source>
</evidence>
<dbReference type="InterPro" id="IPR050524">
    <property type="entry name" value="APC_YAT"/>
</dbReference>
<protein>
    <recommendedName>
        <fullName evidence="7">Amino acid permease/ SLC12A domain-containing protein</fullName>
    </recommendedName>
</protein>
<reference evidence="8" key="1">
    <citation type="submission" date="2021-10" db="EMBL/GenBank/DDBJ databases">
        <title>De novo Genome Assembly of Clathrus columnatus (Basidiomycota, Fungi) Using Illumina and Nanopore Sequence Data.</title>
        <authorList>
            <person name="Ogiso-Tanaka E."/>
            <person name="Itagaki H."/>
            <person name="Hosoya T."/>
            <person name="Hosaka K."/>
        </authorList>
    </citation>
    <scope>NUCLEOTIDE SEQUENCE</scope>
    <source>
        <strain evidence="8">MO-923</strain>
    </source>
</reference>
<feature type="compositionally biased region" description="Basic and acidic residues" evidence="5">
    <location>
        <begin position="1"/>
        <end position="13"/>
    </location>
</feature>
<evidence type="ECO:0000256" key="5">
    <source>
        <dbReference type="SAM" id="MobiDB-lite"/>
    </source>
</evidence>
<dbReference type="Proteomes" id="UP001050691">
    <property type="component" value="Unassembled WGS sequence"/>
</dbReference>
<evidence type="ECO:0000256" key="4">
    <source>
        <dbReference type="ARBA" id="ARBA00023136"/>
    </source>
</evidence>
<evidence type="ECO:0000256" key="6">
    <source>
        <dbReference type="SAM" id="Phobius"/>
    </source>
</evidence>
<name>A0AAV5A717_9AGAM</name>
<dbReference type="InterPro" id="IPR004841">
    <property type="entry name" value="AA-permease/SLC12A_dom"/>
</dbReference>
<dbReference type="AlphaFoldDB" id="A0AAV5A717"/>
<proteinExistence type="predicted"/>
<dbReference type="PANTHER" id="PTHR43341:SF20">
    <property type="entry name" value="AAT FAMILY AMINO ACID TRANSPORTER"/>
    <property type="match status" value="1"/>
</dbReference>
<dbReference type="EMBL" id="BPWL01000004">
    <property type="protein sequence ID" value="GJJ09258.1"/>
    <property type="molecule type" value="Genomic_DNA"/>
</dbReference>
<accession>A0AAV5A717</accession>
<comment type="subcellular location">
    <subcellularLocation>
        <location evidence="1">Membrane</location>
        <topology evidence="1">Multi-pass membrane protein</topology>
    </subcellularLocation>
</comment>
<feature type="transmembrane region" description="Helical" evidence="6">
    <location>
        <begin position="153"/>
        <end position="177"/>
    </location>
</feature>
<evidence type="ECO:0000256" key="2">
    <source>
        <dbReference type="ARBA" id="ARBA00022692"/>
    </source>
</evidence>
<keyword evidence="2 6" id="KW-0812">Transmembrane</keyword>
<keyword evidence="3 6" id="KW-1133">Transmembrane helix</keyword>
<comment type="caution">
    <text evidence="8">The sequence shown here is derived from an EMBL/GenBank/DDBJ whole genome shotgun (WGS) entry which is preliminary data.</text>
</comment>
<gene>
    <name evidence="8" type="ORF">Clacol_003480</name>
</gene>
<dbReference type="PANTHER" id="PTHR43341">
    <property type="entry name" value="AMINO ACID PERMEASE"/>
    <property type="match status" value="1"/>
</dbReference>
<feature type="region of interest" description="Disordered" evidence="5">
    <location>
        <begin position="1"/>
        <end position="25"/>
    </location>
</feature>
<evidence type="ECO:0000313" key="8">
    <source>
        <dbReference type="EMBL" id="GJJ09258.1"/>
    </source>
</evidence>
<evidence type="ECO:0000313" key="9">
    <source>
        <dbReference type="Proteomes" id="UP001050691"/>
    </source>
</evidence>
<organism evidence="8 9">
    <name type="scientific">Clathrus columnatus</name>
    <dbReference type="NCBI Taxonomy" id="1419009"/>
    <lineage>
        <taxon>Eukaryota</taxon>
        <taxon>Fungi</taxon>
        <taxon>Dikarya</taxon>
        <taxon>Basidiomycota</taxon>
        <taxon>Agaricomycotina</taxon>
        <taxon>Agaricomycetes</taxon>
        <taxon>Phallomycetidae</taxon>
        <taxon>Phallales</taxon>
        <taxon>Clathraceae</taxon>
        <taxon>Clathrus</taxon>
    </lineage>
</organism>
<dbReference type="PIRSF" id="PIRSF006060">
    <property type="entry name" value="AA_transporter"/>
    <property type="match status" value="1"/>
</dbReference>
<keyword evidence="9" id="KW-1185">Reference proteome</keyword>
<feature type="transmembrane region" description="Helical" evidence="6">
    <location>
        <begin position="291"/>
        <end position="313"/>
    </location>
</feature>
<evidence type="ECO:0000259" key="7">
    <source>
        <dbReference type="Pfam" id="PF00324"/>
    </source>
</evidence>